<dbReference type="SUPFAM" id="SSF53474">
    <property type="entry name" value="alpha/beta-Hydrolases"/>
    <property type="match status" value="1"/>
</dbReference>
<dbReference type="PANTHER" id="PTHR43433">
    <property type="entry name" value="HYDROLASE, ALPHA/BETA FOLD FAMILY PROTEIN"/>
    <property type="match status" value="1"/>
</dbReference>
<dbReference type="Gene3D" id="3.40.50.1820">
    <property type="entry name" value="alpha/beta hydrolase"/>
    <property type="match status" value="1"/>
</dbReference>
<organism evidence="2 3">
    <name type="scientific">Pseudooceanicola marinus</name>
    <dbReference type="NCBI Taxonomy" id="396013"/>
    <lineage>
        <taxon>Bacteria</taxon>
        <taxon>Pseudomonadati</taxon>
        <taxon>Pseudomonadota</taxon>
        <taxon>Alphaproteobacteria</taxon>
        <taxon>Rhodobacterales</taxon>
        <taxon>Paracoccaceae</taxon>
        <taxon>Pseudooceanicola</taxon>
    </lineage>
</organism>
<dbReference type="PANTHER" id="PTHR43433:SF10">
    <property type="entry name" value="AB HYDROLASE-1 DOMAIN-CONTAINING PROTEIN"/>
    <property type="match status" value="1"/>
</dbReference>
<name>A0A1X6ZZT7_9RHOB</name>
<dbReference type="GO" id="GO:0016787">
    <property type="term" value="F:hydrolase activity"/>
    <property type="evidence" value="ECO:0007669"/>
    <property type="project" value="UniProtKB-KW"/>
</dbReference>
<dbReference type="EMBL" id="FWFN01000007">
    <property type="protein sequence ID" value="SLN66471.1"/>
    <property type="molecule type" value="Genomic_DNA"/>
</dbReference>
<feature type="domain" description="AB hydrolase-1" evidence="1">
    <location>
        <begin position="59"/>
        <end position="296"/>
    </location>
</feature>
<gene>
    <name evidence="2" type="ORF">PSM7751_03454</name>
</gene>
<dbReference type="Pfam" id="PF12697">
    <property type="entry name" value="Abhydrolase_6"/>
    <property type="match status" value="1"/>
</dbReference>
<sequence length="310" mass="33783">MRLPGLTALSTLIQLVRRLPLLLAVLGIVACAPLPGPDRAGTFPLLQDGNARPGVKRAIVAIPGAFASANIFAPVLDWQVPDSTVIVYRFPDMDGLPLDHRVQIDGSAQLIADYVNDLGAQEVYLLGYSTGGPIAIETAQRIEAPEVSLALISTAGPAPSGILSSMRSGVEVVRAMLRTGSLRPRDAWTENYRTLLYGDEGLNDPARARDSAARAEAQRENMSTPSLRRTFAHTLSLMFWTLDRPGALADARVRLFHGDADTVFTPAMARRLASRLPADQITYYQGQGHLLFVTSQRLFDDIHSFFFDED</sequence>
<accession>A0A1X6ZZT7</accession>
<evidence type="ECO:0000313" key="3">
    <source>
        <dbReference type="Proteomes" id="UP000193963"/>
    </source>
</evidence>
<dbReference type="PROSITE" id="PS51257">
    <property type="entry name" value="PROKAR_LIPOPROTEIN"/>
    <property type="match status" value="1"/>
</dbReference>
<reference evidence="2 3" key="1">
    <citation type="submission" date="2017-03" db="EMBL/GenBank/DDBJ databases">
        <authorList>
            <person name="Afonso C.L."/>
            <person name="Miller P.J."/>
            <person name="Scott M.A."/>
            <person name="Spackman E."/>
            <person name="Goraichik I."/>
            <person name="Dimitrov K.M."/>
            <person name="Suarez D.L."/>
            <person name="Swayne D.E."/>
        </authorList>
    </citation>
    <scope>NUCLEOTIDE SEQUENCE [LARGE SCALE GENOMIC DNA]</scope>
    <source>
        <strain evidence="2 3">CECT 7751</strain>
    </source>
</reference>
<proteinExistence type="predicted"/>
<dbReference type="InterPro" id="IPR029058">
    <property type="entry name" value="AB_hydrolase_fold"/>
</dbReference>
<keyword evidence="3" id="KW-1185">Reference proteome</keyword>
<dbReference type="RefSeq" id="WP_100148489.1">
    <property type="nucleotide sequence ID" value="NZ_FWFN01000007.1"/>
</dbReference>
<keyword evidence="2" id="KW-0378">Hydrolase</keyword>
<dbReference type="InterPro" id="IPR050471">
    <property type="entry name" value="AB_hydrolase"/>
</dbReference>
<protein>
    <submittedName>
        <fullName evidence="2">Alpha/beta hydrolase family protein</fullName>
    </submittedName>
</protein>
<evidence type="ECO:0000313" key="2">
    <source>
        <dbReference type="EMBL" id="SLN66471.1"/>
    </source>
</evidence>
<dbReference type="AlphaFoldDB" id="A0A1X6ZZT7"/>
<dbReference type="InterPro" id="IPR000073">
    <property type="entry name" value="AB_hydrolase_1"/>
</dbReference>
<evidence type="ECO:0000259" key="1">
    <source>
        <dbReference type="Pfam" id="PF12697"/>
    </source>
</evidence>
<dbReference type="OrthoDB" id="7650136at2"/>
<dbReference type="Proteomes" id="UP000193963">
    <property type="component" value="Unassembled WGS sequence"/>
</dbReference>